<dbReference type="Gene3D" id="1.10.30.50">
    <property type="match status" value="1"/>
</dbReference>
<keyword evidence="2" id="KW-0540">Nuclease</keyword>
<proteinExistence type="predicted"/>
<dbReference type="REBASE" id="858545">
    <property type="entry name" value="Lsp36ORF8580P"/>
</dbReference>
<gene>
    <name evidence="2" type="ORF">AB8B28_08575</name>
</gene>
<dbReference type="GO" id="GO:0008270">
    <property type="term" value="F:zinc ion binding"/>
    <property type="evidence" value="ECO:0007669"/>
    <property type="project" value="InterPro"/>
</dbReference>
<dbReference type="InterPro" id="IPR003615">
    <property type="entry name" value="HNH_nuc"/>
</dbReference>
<organism evidence="2">
    <name type="scientific">Leptotrichia alba</name>
    <dbReference type="NCBI Taxonomy" id="3239304"/>
    <lineage>
        <taxon>Bacteria</taxon>
        <taxon>Fusobacteriati</taxon>
        <taxon>Fusobacteriota</taxon>
        <taxon>Fusobacteriia</taxon>
        <taxon>Fusobacteriales</taxon>
        <taxon>Leptotrichiaceae</taxon>
        <taxon>Leptotrichia</taxon>
    </lineage>
</organism>
<evidence type="ECO:0000313" key="2">
    <source>
        <dbReference type="EMBL" id="XDU61703.1"/>
    </source>
</evidence>
<dbReference type="GO" id="GO:0004519">
    <property type="term" value="F:endonuclease activity"/>
    <property type="evidence" value="ECO:0007669"/>
    <property type="project" value="UniProtKB-KW"/>
</dbReference>
<keyword evidence="2" id="KW-0255">Endonuclease</keyword>
<dbReference type="RefSeq" id="WP_369715261.1">
    <property type="nucleotide sequence ID" value="NZ_CP165647.1"/>
</dbReference>
<dbReference type="InterPro" id="IPR002711">
    <property type="entry name" value="HNH"/>
</dbReference>
<sequence length="398" mass="47505">MTLNKLLDKATLNTLMTIFFNFSLDKENKNNIKIISSYKKTKHTDVELTEEIMEQNNKLLSSWSGINFENKSKKEGNHVFTINIQNIEIDAFIKIIYKNIQKKRIDYSDEEFEKILLLGLFGFRGSADPAAKFYSVDIKREIQTEFYLECIFKLLTNISDLRQLNLNFRELQKDFVENKKERNTQIRIDLKWFSELIDYDLSNLNVYKDEILKELKSEIQSFKIRDKIENNFVERLGIYKHKILNKTNIDDEKQKKFTIKELRKELGFSNEKKSNERRDRSIVDIARNFYDDECVCCKNDYPLENRSFKMRKNNKYYLEIHHVISFASDKRGDQIDNLVKVCPTCHRALTKNRANEDYQKILINNILTNSETAFNYVSNFFEKPELDKMTEFVYEKLQ</sequence>
<reference evidence="2" key="1">
    <citation type="submission" date="2024-07" db="EMBL/GenBank/DDBJ databases">
        <authorList>
            <person name="Li X.-J."/>
            <person name="Wang X."/>
        </authorList>
    </citation>
    <scope>NUCLEOTIDE SEQUENCE</scope>
    <source>
        <strain evidence="2">HSP-536</strain>
    </source>
</reference>
<keyword evidence="2" id="KW-0378">Hydrolase</keyword>
<name>A0AB39V219_9FUSO</name>
<dbReference type="CDD" id="cd00085">
    <property type="entry name" value="HNHc"/>
    <property type="match status" value="1"/>
</dbReference>
<dbReference type="KEGG" id="lala:AB8B28_08575"/>
<protein>
    <submittedName>
        <fullName evidence="2">HNH endonuclease</fullName>
    </submittedName>
</protein>
<dbReference type="AlphaFoldDB" id="A0AB39V219"/>
<accession>A0AB39V219</accession>
<dbReference type="GO" id="GO:0003676">
    <property type="term" value="F:nucleic acid binding"/>
    <property type="evidence" value="ECO:0007669"/>
    <property type="project" value="InterPro"/>
</dbReference>
<evidence type="ECO:0000259" key="1">
    <source>
        <dbReference type="Pfam" id="PF01844"/>
    </source>
</evidence>
<dbReference type="Pfam" id="PF01844">
    <property type="entry name" value="HNH"/>
    <property type="match status" value="1"/>
</dbReference>
<dbReference type="EMBL" id="CP165647">
    <property type="protein sequence ID" value="XDU61703.1"/>
    <property type="molecule type" value="Genomic_DNA"/>
</dbReference>
<feature type="domain" description="HNH" evidence="1">
    <location>
        <begin position="311"/>
        <end position="351"/>
    </location>
</feature>